<organism evidence="3">
    <name type="scientific">Providencia stuartii</name>
    <dbReference type="NCBI Taxonomy" id="588"/>
    <lineage>
        <taxon>Bacteria</taxon>
        <taxon>Pseudomonadati</taxon>
        <taxon>Pseudomonadota</taxon>
        <taxon>Gammaproteobacteria</taxon>
        <taxon>Enterobacterales</taxon>
        <taxon>Morganellaceae</taxon>
        <taxon>Providencia</taxon>
    </lineage>
</organism>
<dbReference type="PANTHER" id="PTHR42957:SF1">
    <property type="entry name" value="HELICASE MJ1565-RELATED"/>
    <property type="match status" value="1"/>
</dbReference>
<feature type="region of interest" description="Disordered" evidence="1">
    <location>
        <begin position="264"/>
        <end position="289"/>
    </location>
</feature>
<keyword evidence="3" id="KW-0067">ATP-binding</keyword>
<dbReference type="InterPro" id="IPR002789">
    <property type="entry name" value="HerA_central"/>
</dbReference>
<name>A0AAI9DB21_PROST</name>
<dbReference type="EMBL" id="ABMABF030000004">
    <property type="protein sequence ID" value="EMJ5133840.1"/>
    <property type="molecule type" value="Genomic_DNA"/>
</dbReference>
<dbReference type="InterPro" id="IPR027417">
    <property type="entry name" value="P-loop_NTPase"/>
</dbReference>
<evidence type="ECO:0000256" key="1">
    <source>
        <dbReference type="SAM" id="MobiDB-lite"/>
    </source>
</evidence>
<evidence type="ECO:0000259" key="2">
    <source>
        <dbReference type="Pfam" id="PF01935"/>
    </source>
</evidence>
<dbReference type="RefSeq" id="WP_335674177.1">
    <property type="nucleotide sequence ID" value="NZ_CANMXG010000005.1"/>
</dbReference>
<dbReference type="Pfam" id="PF01935">
    <property type="entry name" value="DUF87"/>
    <property type="match status" value="1"/>
</dbReference>
<evidence type="ECO:0000313" key="3">
    <source>
        <dbReference type="EMBL" id="EMJ5133840.1"/>
    </source>
</evidence>
<dbReference type="Gene3D" id="3.40.50.300">
    <property type="entry name" value="P-loop containing nucleotide triphosphate hydrolases"/>
    <property type="match status" value="2"/>
</dbReference>
<feature type="compositionally biased region" description="Low complexity" evidence="1">
    <location>
        <begin position="351"/>
        <end position="361"/>
    </location>
</feature>
<dbReference type="InterPro" id="IPR008571">
    <property type="entry name" value="HerA-like"/>
</dbReference>
<comment type="caution">
    <text evidence="3">The sequence shown here is derived from an EMBL/GenBank/DDBJ whole genome shotgun (WGS) entry which is preliminary data.</text>
</comment>
<feature type="domain" description="Helicase HerA central" evidence="2">
    <location>
        <begin position="544"/>
        <end position="669"/>
    </location>
</feature>
<reference evidence="3" key="1">
    <citation type="submission" date="2024-02" db="EMBL/GenBank/DDBJ databases">
        <authorList>
            <consortium name="Clinical and Environmental Microbiology Branch: Whole genome sequencing antimicrobial resistance pathogens in the healthcare setting"/>
        </authorList>
    </citation>
    <scope>NUCLEOTIDE SEQUENCE</scope>
    <source>
        <strain evidence="3">2021GO-0154</strain>
    </source>
</reference>
<feature type="region of interest" description="Disordered" evidence="1">
    <location>
        <begin position="326"/>
        <end position="370"/>
    </location>
</feature>
<feature type="compositionally biased region" description="Low complexity" evidence="1">
    <location>
        <begin position="326"/>
        <end position="343"/>
    </location>
</feature>
<dbReference type="AlphaFoldDB" id="A0AAI9DB21"/>
<sequence length="1079" mass="119464">MSNSLMAPRQIQEMEKRAAGSLASANLLINRSYLAELRQYPVISLSDYQGVPINPSSDIRLFRIERIVQQNKQSVLESTTAAYTALGAAGYGVFLFLKSDGDETEICIGTRGTPGKMLGHNSGELLNEAFKGHFPGSKLVPLNAAETTQRLNGITEEKQNPATSVTAVTSVPSLATDERENFMQGLEHFIDAAENRVYQAIILAEPVSPQDLDRIRTGYEKVSSQLSVLAKRQYSFGIQDSDTVGLSISEGISESLGESLGMTVSQGTSFTRGTNTSTTQGSAKAENTSGMVADIMDGYRSGRETSIAAGLKGMIKGALLNRSHNVSVNESSTEGSSETTGSTWSQSDSKTNTQTNTTTRTDGQSINKTVGSNQQISLEVNDKTIENLLEKIDHHLERVNEARTYGGWQTAAYFIGDSTASSESLASLFLGLMRGTRSSTEDFALTTWNSQAKKPILDWLSVLAHPPLKPAIAPMLSIDWISPATLVSSKEMALQLSLPRRSTSTVAVLQTPSFGRKVQHLDGLEFSNSNKRMIKLGQMRHLWNDLATPIELDIDQLTSHLFITGSTGAGKSNTVYALLEQLGQHNVPFLVIEPAKGEYKHVFGQRDDVAVFGSNAQYTPLLRINPFRFPAETHVFEHIDRLVEVFTMCWPMYAAMPAVLKDAILQSYTACGWDLVSSQNCCQPALFPTFVDLQEQLKAVIERSEWSQEVKSNYIGSLVTRVNSLTNGLNGQIFNDDEIDNTVLFDRNCIIDLSRIGSQETKSFITGILVIRLNEHRAATPEMNQALRHVTVLEEAHHLLKRSNGSQGGEGADIAGKAVEMLANAIAEMRTWGEGFIIADQSPSAVDMAAIRNTNTKIILRLPEETDRRVVGKSAALNDDQLDELARLPRGVAVVYQNDWLEPVLCRVAKFQEASTCWNYQRELPRQHTTEQDWQTLLSWMLNHRLPKLTTVNSQELYAMIQRLNLSTRQQILLRDFIAEFESTGELTLQQEDNFAQLANHVVDLLDCRNDVIAYSKSSQSFSELNHALNLIIKQRIGELPLDLMVTLQQCMMKDLSERSEEGLKIYSGWHNHIKEAIQ</sequence>
<protein>
    <submittedName>
        <fullName evidence="3">ATP-binding protein</fullName>
    </submittedName>
</protein>
<feature type="compositionally biased region" description="Low complexity" evidence="1">
    <location>
        <begin position="264"/>
        <end position="282"/>
    </location>
</feature>
<dbReference type="GO" id="GO:0005524">
    <property type="term" value="F:ATP binding"/>
    <property type="evidence" value="ECO:0007669"/>
    <property type="project" value="UniProtKB-KW"/>
</dbReference>
<gene>
    <name evidence="3" type="ORF">RG298_001541</name>
</gene>
<accession>A0AAI9DB21</accession>
<proteinExistence type="predicted"/>
<keyword evidence="3" id="KW-0547">Nucleotide-binding</keyword>
<dbReference type="PANTHER" id="PTHR42957">
    <property type="entry name" value="HELICASE MJ1565-RELATED"/>
    <property type="match status" value="1"/>
</dbReference>
<dbReference type="SUPFAM" id="SSF52540">
    <property type="entry name" value="P-loop containing nucleoside triphosphate hydrolases"/>
    <property type="match status" value="1"/>
</dbReference>